<organism evidence="5 6">
    <name type="scientific">Lottia gigantea</name>
    <name type="common">Giant owl limpet</name>
    <dbReference type="NCBI Taxonomy" id="225164"/>
    <lineage>
        <taxon>Eukaryota</taxon>
        <taxon>Metazoa</taxon>
        <taxon>Spiralia</taxon>
        <taxon>Lophotrochozoa</taxon>
        <taxon>Mollusca</taxon>
        <taxon>Gastropoda</taxon>
        <taxon>Patellogastropoda</taxon>
        <taxon>Lottioidea</taxon>
        <taxon>Lottiidae</taxon>
        <taxon>Lottia</taxon>
    </lineage>
</organism>
<dbReference type="SUPFAM" id="SSF51069">
    <property type="entry name" value="Carbonic anhydrase"/>
    <property type="match status" value="1"/>
</dbReference>
<proteinExistence type="inferred from homology"/>
<dbReference type="PROSITE" id="PS51144">
    <property type="entry name" value="ALPHA_CA_2"/>
    <property type="match status" value="1"/>
</dbReference>
<keyword evidence="6" id="KW-1185">Reference proteome</keyword>
<dbReference type="KEGG" id="lgi:LOTGIDRAFT_239188"/>
<dbReference type="Gene3D" id="3.10.200.10">
    <property type="entry name" value="Alpha carbonic anhydrase"/>
    <property type="match status" value="1"/>
</dbReference>
<gene>
    <name evidence="5" type="ORF">LOTGIDRAFT_239188</name>
</gene>
<dbReference type="STRING" id="225164.V4AJ64"/>
<feature type="compositionally biased region" description="Basic residues" evidence="2">
    <location>
        <begin position="611"/>
        <end position="624"/>
    </location>
</feature>
<dbReference type="GeneID" id="20250994"/>
<feature type="region of interest" description="Disordered" evidence="2">
    <location>
        <begin position="418"/>
        <end position="633"/>
    </location>
</feature>
<dbReference type="InterPro" id="IPR036398">
    <property type="entry name" value="CA_dom_sf"/>
</dbReference>
<dbReference type="EMBL" id="KB201334">
    <property type="protein sequence ID" value="ESO97117.1"/>
    <property type="molecule type" value="Genomic_DNA"/>
</dbReference>
<protein>
    <recommendedName>
        <fullName evidence="4">Alpha-carbonic anhydrase domain-containing protein</fullName>
    </recommendedName>
</protein>
<reference evidence="5 6" key="1">
    <citation type="journal article" date="2013" name="Nature">
        <title>Insights into bilaterian evolution from three spiralian genomes.</title>
        <authorList>
            <person name="Simakov O."/>
            <person name="Marletaz F."/>
            <person name="Cho S.J."/>
            <person name="Edsinger-Gonzales E."/>
            <person name="Havlak P."/>
            <person name="Hellsten U."/>
            <person name="Kuo D.H."/>
            <person name="Larsson T."/>
            <person name="Lv J."/>
            <person name="Arendt D."/>
            <person name="Savage R."/>
            <person name="Osoegawa K."/>
            <person name="de Jong P."/>
            <person name="Grimwood J."/>
            <person name="Chapman J.A."/>
            <person name="Shapiro H."/>
            <person name="Aerts A."/>
            <person name="Otillar R.P."/>
            <person name="Terry A.Y."/>
            <person name="Boore J.L."/>
            <person name="Grigoriev I.V."/>
            <person name="Lindberg D.R."/>
            <person name="Seaver E.C."/>
            <person name="Weisblat D.A."/>
            <person name="Putnam N.H."/>
            <person name="Rokhsar D.S."/>
        </authorList>
    </citation>
    <scope>NUCLEOTIDE SEQUENCE [LARGE SCALE GENOMIC DNA]</scope>
</reference>
<dbReference type="PANTHER" id="PTHR18952">
    <property type="entry name" value="CARBONIC ANHYDRASE"/>
    <property type="match status" value="1"/>
</dbReference>
<evidence type="ECO:0000256" key="2">
    <source>
        <dbReference type="SAM" id="MobiDB-lite"/>
    </source>
</evidence>
<dbReference type="GO" id="GO:0006730">
    <property type="term" value="P:one-carbon metabolic process"/>
    <property type="evidence" value="ECO:0007669"/>
    <property type="project" value="TreeGrafter"/>
</dbReference>
<evidence type="ECO:0000256" key="1">
    <source>
        <dbReference type="ARBA" id="ARBA00010718"/>
    </source>
</evidence>
<comment type="similarity">
    <text evidence="1">Belongs to the alpha-carbonic anhydrase family.</text>
</comment>
<feature type="compositionally biased region" description="Basic and acidic residues" evidence="2">
    <location>
        <begin position="575"/>
        <end position="610"/>
    </location>
</feature>
<feature type="domain" description="Alpha-carbonic anhydrase" evidence="4">
    <location>
        <begin position="87"/>
        <end position="411"/>
    </location>
</feature>
<feature type="compositionally biased region" description="Basic and acidic residues" evidence="2">
    <location>
        <begin position="559"/>
        <end position="568"/>
    </location>
</feature>
<evidence type="ECO:0000256" key="3">
    <source>
        <dbReference type="SAM" id="SignalP"/>
    </source>
</evidence>
<feature type="compositionally biased region" description="Basic and acidic residues" evidence="2">
    <location>
        <begin position="470"/>
        <end position="523"/>
    </location>
</feature>
<dbReference type="SMART" id="SM01057">
    <property type="entry name" value="Carb_anhydrase"/>
    <property type="match status" value="1"/>
</dbReference>
<dbReference type="Proteomes" id="UP000030746">
    <property type="component" value="Unassembled WGS sequence"/>
</dbReference>
<feature type="compositionally biased region" description="Basic and acidic residues" evidence="2">
    <location>
        <begin position="531"/>
        <end position="543"/>
    </location>
</feature>
<feature type="compositionally biased region" description="Acidic residues" evidence="2">
    <location>
        <begin position="434"/>
        <end position="469"/>
    </location>
</feature>
<dbReference type="Pfam" id="PF00194">
    <property type="entry name" value="Carb_anhydrase"/>
    <property type="match status" value="2"/>
</dbReference>
<dbReference type="GO" id="GO:0008270">
    <property type="term" value="F:zinc ion binding"/>
    <property type="evidence" value="ECO:0007669"/>
    <property type="project" value="InterPro"/>
</dbReference>
<feature type="compositionally biased region" description="Gly residues" evidence="2">
    <location>
        <begin position="546"/>
        <end position="557"/>
    </location>
</feature>
<dbReference type="InterPro" id="IPR001148">
    <property type="entry name" value="CA_dom"/>
</dbReference>
<dbReference type="CTD" id="20250994"/>
<name>V4AJ64_LOTGI</name>
<sequence>MILLSLVSLTAALLINVDAASKPLSMVDVFNYMTIAGNGGNGMMKNLLKYMPNWGIKDNMNFDPINTLFPKTGKHHMLCEAITEPCFSYDRSSPIGPYCWGTINGHNTHCCDASGSFQSPISIPRPQRTMYTHKRLRYLNSSITGKVENIGVYPEFFSTGGHPVMLEGVPGTDAGYIFDNVHIHSGVRGAYRQTENLLYGRSFHAEAHIVHHHSDFADVADASKHVGGIAVVSIFLTNDKQRYNPTTNRALDTILNHLKDLIEFTEEEHVCRAENRRIKRTGIYSKLGVERACRENNPNYDADSPDGDPSNKCQLHKKARGCGDPIENVTFNPNDLLSSIPTYLTFEGGLTTPPCSESVIWIVAEHPAYISNKNIEYMNKLKSRIVNQTISDFGNLRPLHDPAERDVFRIIYGRYPPRREEDDERGDGRHDLRDDDDNYDDDDYYNDDYSNDDYYDDDYYYDDYDDDTDDDHKDDGRRDRGGGDDKGGRGKGDDRGGRDNGDNRTGRGNRNDRGRRGNGDDSGGRGNGNNRDGRGNGDSRDRNNGNGNGRENGGVRGNGNDRDGRRDNGNGGDNGTRRGNGDDRGGRRNEDRGENRRGKDDQERESEDGRRRRRRFNGRRRRRGRGDDKGDDN</sequence>
<dbReference type="GO" id="GO:0004089">
    <property type="term" value="F:carbonate dehydratase activity"/>
    <property type="evidence" value="ECO:0007669"/>
    <property type="project" value="InterPro"/>
</dbReference>
<feature type="chain" id="PRO_5004716716" description="Alpha-carbonic anhydrase domain-containing protein" evidence="3">
    <location>
        <begin position="20"/>
        <end position="633"/>
    </location>
</feature>
<dbReference type="PANTHER" id="PTHR18952:SF208">
    <property type="entry name" value="CARBONIC ANHYDRASE XA-RELATED"/>
    <property type="match status" value="1"/>
</dbReference>
<evidence type="ECO:0000259" key="4">
    <source>
        <dbReference type="PROSITE" id="PS51144"/>
    </source>
</evidence>
<dbReference type="RefSeq" id="XP_009052190.1">
    <property type="nucleotide sequence ID" value="XM_009053942.1"/>
</dbReference>
<dbReference type="HOGENOM" id="CLU_432311_0_0_1"/>
<accession>V4AJ64</accession>
<feature type="signal peptide" evidence="3">
    <location>
        <begin position="1"/>
        <end position="19"/>
    </location>
</feature>
<dbReference type="InterPro" id="IPR023561">
    <property type="entry name" value="Carbonic_anhydrase_a-class"/>
</dbReference>
<dbReference type="AlphaFoldDB" id="V4AJ64"/>
<keyword evidence="3" id="KW-0732">Signal</keyword>
<evidence type="ECO:0000313" key="5">
    <source>
        <dbReference type="EMBL" id="ESO97117.1"/>
    </source>
</evidence>
<evidence type="ECO:0000313" key="6">
    <source>
        <dbReference type="Proteomes" id="UP000030746"/>
    </source>
</evidence>
<dbReference type="OrthoDB" id="6098642at2759"/>